<dbReference type="InterPro" id="IPR008816">
    <property type="entry name" value="Gly_zipper_2TM_dom"/>
</dbReference>
<gene>
    <name evidence="3" type="ORF">DX912_10690</name>
</gene>
<keyword evidence="2" id="KW-0472">Membrane</keyword>
<evidence type="ECO:0000313" key="4">
    <source>
        <dbReference type="Proteomes" id="UP000256829"/>
    </source>
</evidence>
<dbReference type="InterPro" id="IPR051407">
    <property type="entry name" value="Bact_OM_lipoprot/Surf_antigen"/>
</dbReference>
<comment type="caution">
    <text evidence="3">The sequence shown here is derived from an EMBL/GenBank/DDBJ whole genome shotgun (WGS) entry which is preliminary data.</text>
</comment>
<evidence type="ECO:0000256" key="1">
    <source>
        <dbReference type="ARBA" id="ARBA00004370"/>
    </source>
</evidence>
<keyword evidence="4" id="KW-1185">Reference proteome</keyword>
<reference evidence="3 4" key="1">
    <citation type="submission" date="2018-08" db="EMBL/GenBank/DDBJ databases">
        <title>Lysobacter soli KCTC 22011, whole genome shotgun sequence.</title>
        <authorList>
            <person name="Zhang X."/>
            <person name="Feng G."/>
            <person name="Zhu H."/>
        </authorList>
    </citation>
    <scope>NUCLEOTIDE SEQUENCE [LARGE SCALE GENOMIC DNA]</scope>
    <source>
        <strain evidence="3 4">KCTC 22011</strain>
    </source>
</reference>
<accession>A0A3D8VCI0</accession>
<dbReference type="OrthoDB" id="9132795at2"/>
<evidence type="ECO:0000256" key="2">
    <source>
        <dbReference type="ARBA" id="ARBA00023136"/>
    </source>
</evidence>
<dbReference type="EMBL" id="QTJR01000006">
    <property type="protein sequence ID" value="RDY67127.1"/>
    <property type="molecule type" value="Genomic_DNA"/>
</dbReference>
<evidence type="ECO:0000313" key="3">
    <source>
        <dbReference type="EMBL" id="RDY67127.1"/>
    </source>
</evidence>
<dbReference type="GO" id="GO:0019867">
    <property type="term" value="C:outer membrane"/>
    <property type="evidence" value="ECO:0007669"/>
    <property type="project" value="InterPro"/>
</dbReference>
<dbReference type="PANTHER" id="PTHR35603">
    <property type="match status" value="1"/>
</dbReference>
<dbReference type="RefSeq" id="WP_115842498.1">
    <property type="nucleotide sequence ID" value="NZ_CP046603.1"/>
</dbReference>
<dbReference type="Proteomes" id="UP000256829">
    <property type="component" value="Unassembled WGS sequence"/>
</dbReference>
<organism evidence="3 4">
    <name type="scientific">Lysobacter soli</name>
    <dbReference type="NCBI Taxonomy" id="453783"/>
    <lineage>
        <taxon>Bacteria</taxon>
        <taxon>Pseudomonadati</taxon>
        <taxon>Pseudomonadota</taxon>
        <taxon>Gammaproteobacteria</taxon>
        <taxon>Lysobacterales</taxon>
        <taxon>Lysobacteraceae</taxon>
        <taxon>Lysobacter</taxon>
    </lineage>
</organism>
<comment type="subcellular location">
    <subcellularLocation>
        <location evidence="1">Membrane</location>
    </subcellularLocation>
</comment>
<protein>
    <submittedName>
        <fullName evidence="3">Glycine zipper 2TM domain-containing protein</fullName>
    </submittedName>
</protein>
<dbReference type="AlphaFoldDB" id="A0A3D8VCI0"/>
<dbReference type="PANTHER" id="PTHR35603:SF2">
    <property type="entry name" value="OUTER MEMBRANE LIPOPROTEIN"/>
    <property type="match status" value="1"/>
</dbReference>
<name>A0A3D8VCI0_9GAMM</name>
<proteinExistence type="predicted"/>
<sequence length="211" mass="22574">MNRLIVASLALAAAASGSVHAQSYPQSYPQYGSTSSSDYARVVRVDPVFDRYETSAPQQRCYERPTYVGGDGYRNDGYYSGGDPYGGSSYPSGTQTGRTVSTIVGTIVGAAVGSQIGGGSARYATSAIGSVVGGMAGRQIYDQNQAQRERVGTVRVCDPVYEGDGYYSSRNGSRNASAYDVTYEYAGRTYTTRTSYDPGDRIRVRVNVTPE</sequence>
<dbReference type="Pfam" id="PF05433">
    <property type="entry name" value="Rick_17kDa_Anti"/>
    <property type="match status" value="1"/>
</dbReference>